<sequence>MQSYQDGLEEGDLEFSGYSLSNYAYHSLWLGKNLKDLSQEIANHNQALAKINQNVAQTHHKIHWQTLLNLLGEAENPQILVGRVYDTTAMVGMKKKVILPDWLFYSFARCFSVISLKICQPLPST</sequence>
<accession>A0AAU8J604</accession>
<protein>
    <submittedName>
        <fullName evidence="1">Uncharacterized protein</fullName>
    </submittedName>
</protein>
<dbReference type="EMBL" id="CP159837">
    <property type="protein sequence ID" value="XCM34576.1"/>
    <property type="molecule type" value="Genomic_DNA"/>
</dbReference>
<reference evidence="1" key="1">
    <citation type="submission" date="2024-07" db="EMBL/GenBank/DDBJ databases">
        <authorList>
            <person name="Kim Y.J."/>
            <person name="Jeong J.Y."/>
        </authorList>
    </citation>
    <scope>NUCLEOTIDE SEQUENCE</scope>
    <source>
        <strain evidence="1">GIHE-MW2</strain>
    </source>
</reference>
<name>A0AAU8J604_9CYAN</name>
<evidence type="ECO:0000313" key="1">
    <source>
        <dbReference type="EMBL" id="XCM34576.1"/>
    </source>
</evidence>
<gene>
    <name evidence="1" type="ORF">ABWT76_003183</name>
</gene>
<dbReference type="RefSeq" id="WP_354634630.1">
    <property type="nucleotide sequence ID" value="NZ_CP159837.1"/>
</dbReference>
<dbReference type="AlphaFoldDB" id="A0AAU8J604"/>
<organism evidence="1">
    <name type="scientific">Planktothricoides raciborskii GIHE-MW2</name>
    <dbReference type="NCBI Taxonomy" id="2792601"/>
    <lineage>
        <taxon>Bacteria</taxon>
        <taxon>Bacillati</taxon>
        <taxon>Cyanobacteriota</taxon>
        <taxon>Cyanophyceae</taxon>
        <taxon>Oscillatoriophycideae</taxon>
        <taxon>Oscillatoriales</taxon>
        <taxon>Oscillatoriaceae</taxon>
        <taxon>Planktothricoides</taxon>
    </lineage>
</organism>
<proteinExistence type="predicted"/>